<dbReference type="PANTHER" id="PTHR42899:SF1">
    <property type="entry name" value="SPERMATOGENESIS-ASSOCIATED PROTEIN 20"/>
    <property type="match status" value="1"/>
</dbReference>
<dbReference type="InterPro" id="IPR024705">
    <property type="entry name" value="Ssp411"/>
</dbReference>
<dbReference type="InterPro" id="IPR004879">
    <property type="entry name" value="Ssp411-like_TRX"/>
</dbReference>
<dbReference type="OrthoDB" id="1923667at2759"/>
<organism evidence="2 3">
    <name type="scientific">Wickerhamiella sorbophila</name>
    <dbReference type="NCBI Taxonomy" id="45607"/>
    <lineage>
        <taxon>Eukaryota</taxon>
        <taxon>Fungi</taxon>
        <taxon>Dikarya</taxon>
        <taxon>Ascomycota</taxon>
        <taxon>Saccharomycotina</taxon>
        <taxon>Dipodascomycetes</taxon>
        <taxon>Dipodascales</taxon>
        <taxon>Trichomonascaceae</taxon>
        <taxon>Wickerhamiella</taxon>
    </lineage>
</organism>
<protein>
    <submittedName>
        <fullName evidence="2">Spermatogenesis-associated protein 20</fullName>
    </submittedName>
</protein>
<comment type="caution">
    <text evidence="2">The sequence shown here is derived from an EMBL/GenBank/DDBJ whole genome shotgun (WGS) entry which is preliminary data.</text>
</comment>
<feature type="domain" description="Spermatogenesis-associated protein 20-like TRX" evidence="1">
    <location>
        <begin position="15"/>
        <end position="182"/>
    </location>
</feature>
<proteinExistence type="predicted"/>
<keyword evidence="3" id="KW-1185">Reference proteome</keyword>
<accession>A0A2T0FE81</accession>
<evidence type="ECO:0000259" key="1">
    <source>
        <dbReference type="Pfam" id="PF03190"/>
    </source>
</evidence>
<dbReference type="Gene3D" id="3.40.30.10">
    <property type="entry name" value="Glutaredoxin"/>
    <property type="match status" value="1"/>
</dbReference>
<dbReference type="PIRSF" id="PIRSF006402">
    <property type="entry name" value="UCP006402_thioredoxin"/>
    <property type="match status" value="1"/>
</dbReference>
<dbReference type="GeneID" id="36514618"/>
<dbReference type="SUPFAM" id="SSF52833">
    <property type="entry name" value="Thioredoxin-like"/>
    <property type="match status" value="1"/>
</dbReference>
<dbReference type="Pfam" id="PF03190">
    <property type="entry name" value="Thioredox_DsbH"/>
    <property type="match status" value="1"/>
</dbReference>
<dbReference type="InterPro" id="IPR036249">
    <property type="entry name" value="Thioredoxin-like_sf"/>
</dbReference>
<name>A0A2T0FE81_9ASCO</name>
<dbReference type="InterPro" id="IPR008928">
    <property type="entry name" value="6-hairpin_glycosidase_sf"/>
</dbReference>
<dbReference type="EMBL" id="NDIQ01000001">
    <property type="protein sequence ID" value="PRT53249.1"/>
    <property type="molecule type" value="Genomic_DNA"/>
</dbReference>
<dbReference type="Proteomes" id="UP000238350">
    <property type="component" value="Unassembled WGS sequence"/>
</dbReference>
<reference evidence="2 3" key="1">
    <citation type="submission" date="2017-04" db="EMBL/GenBank/DDBJ databases">
        <title>Genome sequencing of [Candida] sorbophila.</title>
        <authorList>
            <person name="Ahn J.O."/>
        </authorList>
    </citation>
    <scope>NUCLEOTIDE SEQUENCE [LARGE SCALE GENOMIC DNA]</scope>
    <source>
        <strain evidence="2 3">DS02</strain>
    </source>
</reference>
<evidence type="ECO:0000313" key="3">
    <source>
        <dbReference type="Proteomes" id="UP000238350"/>
    </source>
</evidence>
<dbReference type="PANTHER" id="PTHR42899">
    <property type="entry name" value="SPERMATOGENESIS-ASSOCIATED PROTEIN 20"/>
    <property type="match status" value="1"/>
</dbReference>
<dbReference type="CDD" id="cd02955">
    <property type="entry name" value="SSP411"/>
    <property type="match status" value="1"/>
</dbReference>
<dbReference type="GO" id="GO:0005975">
    <property type="term" value="P:carbohydrate metabolic process"/>
    <property type="evidence" value="ECO:0007669"/>
    <property type="project" value="InterPro"/>
</dbReference>
<dbReference type="RefSeq" id="XP_024663195.1">
    <property type="nucleotide sequence ID" value="XM_024807427.1"/>
</dbReference>
<dbReference type="AlphaFoldDB" id="A0A2T0FE81"/>
<dbReference type="STRING" id="45607.A0A2T0FE81"/>
<gene>
    <name evidence="2" type="ORF">B9G98_00869</name>
</gene>
<sequence>MHRMGKVAWYSQLANRLRQSKSPYLQGHKNNPVAWQDWSPETLALAKDLNRPIFLSIGYHSCHWCHVMNRESFSNETVAEAINDNFVPVKVDKEEWPDLDHIYMMYLQASYGQGGWPLNVFLTPESLEPFFGGTYWAGPDVGSETQMGNAIPMLDVLKAVDQQWRQNEQQCRESAAKTVKSLASLVDSKSSGGSIELDKQALVSQIENSVLGSFDKEFGGYTAAPKFPMGHMLRFILASRKNFSPEVGESAEFTLKKILQGGIKDQVGNGISRYSVSRDWFLPHFEKMLYDQALLLQACLESDTEPAQELADDLCQYLISGPQRVDGLWVSGVDADSMGEDGRMHEGGYYTWTMAEFEKVFSQRPLFDADINAMYYGVKDNGNVNADLDPQGELAGKNVLSVHESVENVAATFGKSKEYIETVLSRGKIALREARAKRAPPAIDEKIITGWNGLTIGALARASWKLGRTDVLGEAVESMSLLFQTNFHHGELMRTSDGIPSTHEDYSYLISGLLDLYEATFIVQYLERARNLQLEAIKKFSDPRGGFYASQNWPWLIFRPKSGFDSAEPSSNGVALSNLVRLGRMTQTKQFFDEAEKLIGCYSADIKEQPMGYLSMLQTVLNDAGIYAIIGDGDMSRHLPAINAALSRGASVIKVDKDSVHFFDSLEEQWENASEVEFVAI</sequence>
<dbReference type="SUPFAM" id="SSF48208">
    <property type="entry name" value="Six-hairpin glycosidases"/>
    <property type="match status" value="1"/>
</dbReference>
<evidence type="ECO:0000313" key="2">
    <source>
        <dbReference type="EMBL" id="PRT53249.1"/>
    </source>
</evidence>